<reference evidence="2" key="1">
    <citation type="submission" date="2019-08" db="EMBL/GenBank/DDBJ databases">
        <title>The genome of the North American firefly Photinus pyralis.</title>
        <authorList>
            <consortium name="Photinus pyralis genome working group"/>
            <person name="Fallon T.R."/>
            <person name="Sander Lower S.E."/>
            <person name="Weng J.-K."/>
        </authorList>
    </citation>
    <scope>NUCLEOTIDE SEQUENCE</scope>
    <source>
        <strain evidence="2">TRF0915ILg1</strain>
        <tissue evidence="2">Whole body</tissue>
    </source>
</reference>
<evidence type="ECO:0000313" key="2">
    <source>
        <dbReference type="EMBL" id="KAF2881635.1"/>
    </source>
</evidence>
<dbReference type="InterPro" id="IPR010736">
    <property type="entry name" value="SHIPPO-rpt"/>
</dbReference>
<dbReference type="AlphaFoldDB" id="A0A8K0CDA2"/>
<evidence type="ECO:0000256" key="1">
    <source>
        <dbReference type="SAM" id="MobiDB-lite"/>
    </source>
</evidence>
<evidence type="ECO:0008006" key="4">
    <source>
        <dbReference type="Google" id="ProtNLM"/>
    </source>
</evidence>
<dbReference type="PANTHER" id="PTHR21580">
    <property type="entry name" value="SHIPPO-1-RELATED"/>
    <property type="match status" value="1"/>
</dbReference>
<gene>
    <name evidence="2" type="ORF">ILUMI_24492</name>
</gene>
<sequence>MFDLAARFGSLDKGGTPSNIGPNSYIICEGREPVLRNAVPFLSSTGRKLRLNSEIYTDTIFNPDDTLVKRRVTGGSTLRNKAIRLRYPKGDTPGPADYDPKKIEKGCKYKPPLCHGKGKLFVCRVPYTVFASSPSVPTHIDENGYNVDEYGNLVKCPPDPHDRTLGPAFYDVPRGEICFTTLKYHKGCQWSKSKTKRKTMPISDTPPPGAYDPKLNPCTKTKHDEEYRELARYFSFFPRFTEAEMLRITREGLPGPGYYNVNASSFQCPKSLSINPRPFIVKSERFSSNLNSDKPGPATYEICDAVTKQQQFSTKCVPFGIQSRRFSATKTATTPGPASYDIKSPLVEKLCSKINKYSAVDVPFYRTSERKMGFASPEAEFLPGPGEYDVEKPEVEKEEVSASFFKSRTARFRRSRTKEDGGPASYNISEQFNKNHNRRSHNTGKVPFLSSQSRTSGRRRKTEFPGPADYMGAGKMGTKGLSFSVSPRFKDLEKRVPGPALLGDVFDWLHLDTKWDAGNVKGSKGRGCDGTNSLILLSSLVKKCGGNEKQIWEWIKKKYFGFYQYQ</sequence>
<proteinExistence type="predicted"/>
<dbReference type="EMBL" id="VTPC01090711">
    <property type="protein sequence ID" value="KAF2881635.1"/>
    <property type="molecule type" value="Genomic_DNA"/>
</dbReference>
<dbReference type="Proteomes" id="UP000801492">
    <property type="component" value="Unassembled WGS sequence"/>
</dbReference>
<dbReference type="PANTHER" id="PTHR21580:SF60">
    <property type="entry name" value="SPERM-TAIL PG-RICH REPEAT-CONTAINING PROTEIN 2"/>
    <property type="match status" value="1"/>
</dbReference>
<feature type="region of interest" description="Disordered" evidence="1">
    <location>
        <begin position="195"/>
        <end position="218"/>
    </location>
</feature>
<protein>
    <recommendedName>
        <fullName evidence="4">Sperm-tail PG-rich repeat-containing protein 2</fullName>
    </recommendedName>
</protein>
<evidence type="ECO:0000313" key="3">
    <source>
        <dbReference type="Proteomes" id="UP000801492"/>
    </source>
</evidence>
<name>A0A8K0CDA2_IGNLU</name>
<dbReference type="OrthoDB" id="406368at2759"/>
<comment type="caution">
    <text evidence="2">The sequence shown here is derived from an EMBL/GenBank/DDBJ whole genome shotgun (WGS) entry which is preliminary data.</text>
</comment>
<accession>A0A8K0CDA2</accession>
<organism evidence="2 3">
    <name type="scientific">Ignelater luminosus</name>
    <name type="common">Cucubano</name>
    <name type="synonym">Pyrophorus luminosus</name>
    <dbReference type="NCBI Taxonomy" id="2038154"/>
    <lineage>
        <taxon>Eukaryota</taxon>
        <taxon>Metazoa</taxon>
        <taxon>Ecdysozoa</taxon>
        <taxon>Arthropoda</taxon>
        <taxon>Hexapoda</taxon>
        <taxon>Insecta</taxon>
        <taxon>Pterygota</taxon>
        <taxon>Neoptera</taxon>
        <taxon>Endopterygota</taxon>
        <taxon>Coleoptera</taxon>
        <taxon>Polyphaga</taxon>
        <taxon>Elateriformia</taxon>
        <taxon>Elateroidea</taxon>
        <taxon>Elateridae</taxon>
        <taxon>Agrypninae</taxon>
        <taxon>Pyrophorini</taxon>
        <taxon>Ignelater</taxon>
    </lineage>
</organism>
<keyword evidence="3" id="KW-1185">Reference proteome</keyword>
<dbReference type="Pfam" id="PF07004">
    <property type="entry name" value="SHIPPO-rpt"/>
    <property type="match status" value="3"/>
</dbReference>
<feature type="region of interest" description="Disordered" evidence="1">
    <location>
        <begin position="435"/>
        <end position="471"/>
    </location>
</feature>
<dbReference type="InterPro" id="IPR051291">
    <property type="entry name" value="CIMAP"/>
</dbReference>